<accession>A0A1D3D514</accession>
<dbReference type="EMBL" id="JROU02000693">
    <property type="protein sequence ID" value="OEH78544.1"/>
    <property type="molecule type" value="Genomic_DNA"/>
</dbReference>
<protein>
    <submittedName>
        <fullName evidence="2">Uncharacterized protein</fullName>
    </submittedName>
</protein>
<dbReference type="Proteomes" id="UP000095192">
    <property type="component" value="Unassembled WGS sequence"/>
</dbReference>
<evidence type="ECO:0000313" key="3">
    <source>
        <dbReference type="Proteomes" id="UP000095192"/>
    </source>
</evidence>
<dbReference type="VEuPathDB" id="ToxoDB:cyc_04710"/>
<proteinExistence type="predicted"/>
<keyword evidence="3" id="KW-1185">Reference proteome</keyword>
<name>A0A1D3D514_9EIME</name>
<organism evidence="2 3">
    <name type="scientific">Cyclospora cayetanensis</name>
    <dbReference type="NCBI Taxonomy" id="88456"/>
    <lineage>
        <taxon>Eukaryota</taxon>
        <taxon>Sar</taxon>
        <taxon>Alveolata</taxon>
        <taxon>Apicomplexa</taxon>
        <taxon>Conoidasida</taxon>
        <taxon>Coccidia</taxon>
        <taxon>Eucoccidiorida</taxon>
        <taxon>Eimeriorina</taxon>
        <taxon>Eimeriidae</taxon>
        <taxon>Cyclospora</taxon>
    </lineage>
</organism>
<comment type="caution">
    <text evidence="2">The sequence shown here is derived from an EMBL/GenBank/DDBJ whole genome shotgun (WGS) entry which is preliminary data.</text>
</comment>
<sequence length="115" mass="12667">MHLSKPRKEGLCGWIGAQEGEVTISERVAGTEKIRVIDLSGYAAQQSSLECLKSKAKKTRGDGSRQRRSACREKAVEVPPDFPRVCASNENGLLRARLPTVGQREHLEPLQRAVS</sequence>
<feature type="region of interest" description="Disordered" evidence="1">
    <location>
        <begin position="53"/>
        <end position="75"/>
    </location>
</feature>
<reference evidence="2 3" key="1">
    <citation type="journal article" date="2016" name="BMC Genomics">
        <title>Comparative genomics reveals Cyclospora cayetanensis possesses coccidia-like metabolism and invasion components but unique surface antigens.</title>
        <authorList>
            <person name="Liu S."/>
            <person name="Wang L."/>
            <person name="Zheng H."/>
            <person name="Xu Z."/>
            <person name="Roellig D.M."/>
            <person name="Li N."/>
            <person name="Frace M.A."/>
            <person name="Tang K."/>
            <person name="Arrowood M.J."/>
            <person name="Moss D.M."/>
            <person name="Zhang L."/>
            <person name="Feng Y."/>
            <person name="Xiao L."/>
        </authorList>
    </citation>
    <scope>NUCLEOTIDE SEQUENCE [LARGE SCALE GENOMIC DNA]</scope>
    <source>
        <strain evidence="2 3">CHN_HEN01</strain>
    </source>
</reference>
<gene>
    <name evidence="2" type="ORF">cyc_04710</name>
</gene>
<evidence type="ECO:0000256" key="1">
    <source>
        <dbReference type="SAM" id="MobiDB-lite"/>
    </source>
</evidence>
<dbReference type="AlphaFoldDB" id="A0A1D3D514"/>
<evidence type="ECO:0000313" key="2">
    <source>
        <dbReference type="EMBL" id="OEH78544.1"/>
    </source>
</evidence>
<feature type="compositionally biased region" description="Basic and acidic residues" evidence="1">
    <location>
        <begin position="59"/>
        <end position="75"/>
    </location>
</feature>
<dbReference type="InParanoid" id="A0A1D3D514"/>